<name>A0A2S2PH98_SCHGA</name>
<dbReference type="EMBL" id="GGMR01016155">
    <property type="protein sequence ID" value="MBY28774.1"/>
    <property type="molecule type" value="Transcribed_RNA"/>
</dbReference>
<protein>
    <recommendedName>
        <fullName evidence="2">Poly [ADP-ribose] polymerase</fullName>
    </recommendedName>
</protein>
<dbReference type="InterPro" id="IPR051712">
    <property type="entry name" value="ARTD-AVP"/>
</dbReference>
<organism evidence="1">
    <name type="scientific">Schizaphis graminum</name>
    <name type="common">Green bug aphid</name>
    <dbReference type="NCBI Taxonomy" id="13262"/>
    <lineage>
        <taxon>Eukaryota</taxon>
        <taxon>Metazoa</taxon>
        <taxon>Ecdysozoa</taxon>
        <taxon>Arthropoda</taxon>
        <taxon>Hexapoda</taxon>
        <taxon>Insecta</taxon>
        <taxon>Pterygota</taxon>
        <taxon>Neoptera</taxon>
        <taxon>Paraneoptera</taxon>
        <taxon>Hemiptera</taxon>
        <taxon>Sternorrhyncha</taxon>
        <taxon>Aphidomorpha</taxon>
        <taxon>Aphidoidea</taxon>
        <taxon>Aphididae</taxon>
        <taxon>Aphidini</taxon>
        <taxon>Schizaphis</taxon>
    </lineage>
</organism>
<sequence>MYGMYMLRMEEMKLNVGRRRVQEKLLYHVTTESRAMESLNSGLDWRRTRRNKFGCGVSFSDDADYANYYADNSPSEDTRVIMMCLVLEKKTYVVPRRYLGSTLVIPPDQADTTMSHNKRVIVKYNDNEFYPLYFVYYQRRPEYRTTSKYNHANSRRLQLEDAIDAMNIYDDPYGGEPSYFSDLYEELQSQYDDY</sequence>
<dbReference type="GO" id="GO:0003950">
    <property type="term" value="F:NAD+ poly-ADP-ribosyltransferase activity"/>
    <property type="evidence" value="ECO:0007669"/>
    <property type="project" value="TreeGrafter"/>
</dbReference>
<dbReference type="GO" id="GO:0005634">
    <property type="term" value="C:nucleus"/>
    <property type="evidence" value="ECO:0007669"/>
    <property type="project" value="TreeGrafter"/>
</dbReference>
<proteinExistence type="predicted"/>
<evidence type="ECO:0008006" key="2">
    <source>
        <dbReference type="Google" id="ProtNLM"/>
    </source>
</evidence>
<evidence type="ECO:0000313" key="1">
    <source>
        <dbReference type="EMBL" id="MBY28774.1"/>
    </source>
</evidence>
<dbReference type="SUPFAM" id="SSF56399">
    <property type="entry name" value="ADP-ribosylation"/>
    <property type="match status" value="1"/>
</dbReference>
<gene>
    <name evidence="1" type="ORF">g.5583</name>
</gene>
<reference evidence="1" key="1">
    <citation type="submission" date="2018-04" db="EMBL/GenBank/DDBJ databases">
        <title>Transcriptome of Schizaphis graminum biotype I.</title>
        <authorList>
            <person name="Scully E.D."/>
            <person name="Geib S.M."/>
            <person name="Palmer N.A."/>
            <person name="Koch K."/>
            <person name="Bradshaw J."/>
            <person name="Heng-Moss T."/>
            <person name="Sarath G."/>
        </authorList>
    </citation>
    <scope>NUCLEOTIDE SEQUENCE</scope>
</reference>
<dbReference type="PANTHER" id="PTHR45740:SF2">
    <property type="entry name" value="POLY [ADP-RIBOSE] POLYMERASE"/>
    <property type="match status" value="1"/>
</dbReference>
<dbReference type="Gene3D" id="3.90.228.10">
    <property type="match status" value="1"/>
</dbReference>
<dbReference type="PANTHER" id="PTHR45740">
    <property type="entry name" value="POLY [ADP-RIBOSE] POLYMERASE"/>
    <property type="match status" value="1"/>
</dbReference>
<dbReference type="AlphaFoldDB" id="A0A2S2PH98"/>
<dbReference type="GO" id="GO:1990404">
    <property type="term" value="F:NAD+-protein mono-ADP-ribosyltransferase activity"/>
    <property type="evidence" value="ECO:0007669"/>
    <property type="project" value="TreeGrafter"/>
</dbReference>
<accession>A0A2S2PH98</accession>